<dbReference type="GO" id="GO:0006874">
    <property type="term" value="P:intracellular calcium ion homeostasis"/>
    <property type="evidence" value="ECO:0007669"/>
    <property type="project" value="TreeGrafter"/>
</dbReference>
<gene>
    <name evidence="4" type="ORF">B0H64DRAFT_470724</name>
</gene>
<evidence type="ECO:0000256" key="1">
    <source>
        <dbReference type="ARBA" id="ARBA00023065"/>
    </source>
</evidence>
<feature type="region of interest" description="Disordered" evidence="2">
    <location>
        <begin position="279"/>
        <end position="298"/>
    </location>
</feature>
<feature type="compositionally biased region" description="Low complexity" evidence="2">
    <location>
        <begin position="21"/>
        <end position="35"/>
    </location>
</feature>
<dbReference type="GeneID" id="87844794"/>
<organism evidence="4 5">
    <name type="scientific">Chaetomium fimeti</name>
    <dbReference type="NCBI Taxonomy" id="1854472"/>
    <lineage>
        <taxon>Eukaryota</taxon>
        <taxon>Fungi</taxon>
        <taxon>Dikarya</taxon>
        <taxon>Ascomycota</taxon>
        <taxon>Pezizomycotina</taxon>
        <taxon>Sordariomycetes</taxon>
        <taxon>Sordariomycetidae</taxon>
        <taxon>Sordariales</taxon>
        <taxon>Chaetomiaceae</taxon>
        <taxon>Chaetomium</taxon>
    </lineage>
</organism>
<proteinExistence type="predicted"/>
<dbReference type="InterPro" id="IPR004713">
    <property type="entry name" value="CaH_exchang"/>
</dbReference>
<feature type="region of interest" description="Disordered" evidence="2">
    <location>
        <begin position="303"/>
        <end position="352"/>
    </location>
</feature>
<reference evidence="4" key="1">
    <citation type="journal article" date="2023" name="Mol. Phylogenet. Evol.">
        <title>Genome-scale phylogeny and comparative genomics of the fungal order Sordariales.</title>
        <authorList>
            <person name="Hensen N."/>
            <person name="Bonometti L."/>
            <person name="Westerberg I."/>
            <person name="Brannstrom I.O."/>
            <person name="Guillou S."/>
            <person name="Cros-Aarteil S."/>
            <person name="Calhoun S."/>
            <person name="Haridas S."/>
            <person name="Kuo A."/>
            <person name="Mondo S."/>
            <person name="Pangilinan J."/>
            <person name="Riley R."/>
            <person name="LaButti K."/>
            <person name="Andreopoulos B."/>
            <person name="Lipzen A."/>
            <person name="Chen C."/>
            <person name="Yan M."/>
            <person name="Daum C."/>
            <person name="Ng V."/>
            <person name="Clum A."/>
            <person name="Steindorff A."/>
            <person name="Ohm R.A."/>
            <person name="Martin F."/>
            <person name="Silar P."/>
            <person name="Natvig D.O."/>
            <person name="Lalanne C."/>
            <person name="Gautier V."/>
            <person name="Ament-Velasquez S.L."/>
            <person name="Kruys A."/>
            <person name="Hutchinson M.I."/>
            <person name="Powell A.J."/>
            <person name="Barry K."/>
            <person name="Miller A.N."/>
            <person name="Grigoriev I.V."/>
            <person name="Debuchy R."/>
            <person name="Gladieux P."/>
            <person name="Hiltunen Thoren M."/>
            <person name="Johannesson H."/>
        </authorList>
    </citation>
    <scope>NUCLEOTIDE SEQUENCE</scope>
    <source>
        <strain evidence="4">CBS 168.71</strain>
    </source>
</reference>
<name>A0AAE0HQ58_9PEZI</name>
<feature type="transmembrane region" description="Helical" evidence="3">
    <location>
        <begin position="148"/>
        <end position="170"/>
    </location>
</feature>
<feature type="transmembrane region" description="Helical" evidence="3">
    <location>
        <begin position="369"/>
        <end position="397"/>
    </location>
</feature>
<dbReference type="Proteomes" id="UP001278766">
    <property type="component" value="Unassembled WGS sequence"/>
</dbReference>
<keyword evidence="1" id="KW-0813">Transport</keyword>
<feature type="transmembrane region" description="Helical" evidence="3">
    <location>
        <begin position="116"/>
        <end position="136"/>
    </location>
</feature>
<dbReference type="PANTHER" id="PTHR31503:SF18">
    <property type="entry name" value="CA(2+)_H(+) EXCHANGER, PUTATIVE (EUROFUNG)-RELATED"/>
    <property type="match status" value="1"/>
</dbReference>
<dbReference type="AlphaFoldDB" id="A0AAE0HQ58"/>
<feature type="transmembrane region" description="Helical" evidence="3">
    <location>
        <begin position="253"/>
        <end position="271"/>
    </location>
</feature>
<evidence type="ECO:0000313" key="4">
    <source>
        <dbReference type="EMBL" id="KAK3300668.1"/>
    </source>
</evidence>
<evidence type="ECO:0000256" key="2">
    <source>
        <dbReference type="SAM" id="MobiDB-lite"/>
    </source>
</evidence>
<accession>A0AAE0HQ58</accession>
<keyword evidence="3" id="KW-0472">Membrane</keyword>
<dbReference type="EMBL" id="JAUEPN010000001">
    <property type="protein sequence ID" value="KAK3300668.1"/>
    <property type="molecule type" value="Genomic_DNA"/>
</dbReference>
<sequence length="492" mass="53439">MGMAEMGLSRETLAPLGPELSSTPSKVSHSSSLGPSYISSPLRSTTLLDKIHKQQQSNSGSFQAVDPNNSTPHPETLLGRFLLAVKSVLSSRIVNVLLVFVPMGITVHMARMPVGIILVMDVISIVPLASLLLFDIETVADRLDDTAGAWMNIAFGHAVELIILIIALGIEHICIGRLSLVVSVLANFLLVLRMCYSRLRFGEQLYNRMATQMNACLLAVTMTNLLLPSAFHVLFSINAAADGRVAGINRGTSIIVLVVYFGNLIEGIEALQRLGRDLQQRGRQEPPQKPPLPFLPDHLTTLAARPSNQNSPSTAPGGSGPSVRRAQSEPSNRQNNHDTQGPTRRLIISNPESDNPQRLRPVAIHQQHLVSYASVTLFLLMPTVMLVFNAWSMLSWVDRTVLLSTASGSTLQLMDKAIGVAASDVLPILLLSSPAVILVLPRSCLKCLVMEGRGTYRQRIMFYALSVGTIVVTVSLEPYLKAVKVNELGEGR</sequence>
<feature type="transmembrane region" description="Helical" evidence="3">
    <location>
        <begin position="93"/>
        <end position="110"/>
    </location>
</feature>
<evidence type="ECO:0000256" key="3">
    <source>
        <dbReference type="SAM" id="Phobius"/>
    </source>
</evidence>
<protein>
    <submittedName>
        <fullName evidence="4">Uncharacterized protein</fullName>
    </submittedName>
</protein>
<feature type="region of interest" description="Disordered" evidence="2">
    <location>
        <begin position="1"/>
        <end position="35"/>
    </location>
</feature>
<keyword evidence="5" id="KW-1185">Reference proteome</keyword>
<feature type="transmembrane region" description="Helical" evidence="3">
    <location>
        <begin position="460"/>
        <end position="480"/>
    </location>
</feature>
<dbReference type="GO" id="GO:0015369">
    <property type="term" value="F:calcium:proton antiporter activity"/>
    <property type="evidence" value="ECO:0007669"/>
    <property type="project" value="TreeGrafter"/>
</dbReference>
<evidence type="ECO:0000313" key="5">
    <source>
        <dbReference type="Proteomes" id="UP001278766"/>
    </source>
</evidence>
<dbReference type="PANTHER" id="PTHR31503">
    <property type="entry name" value="VACUOLAR CALCIUM ION TRANSPORTER"/>
    <property type="match status" value="1"/>
</dbReference>
<keyword evidence="3" id="KW-1133">Transmembrane helix</keyword>
<feature type="transmembrane region" description="Helical" evidence="3">
    <location>
        <begin position="417"/>
        <end position="440"/>
    </location>
</feature>
<feature type="transmembrane region" description="Helical" evidence="3">
    <location>
        <begin position="176"/>
        <end position="196"/>
    </location>
</feature>
<reference evidence="4" key="2">
    <citation type="submission" date="2023-06" db="EMBL/GenBank/DDBJ databases">
        <authorList>
            <consortium name="Lawrence Berkeley National Laboratory"/>
            <person name="Haridas S."/>
            <person name="Hensen N."/>
            <person name="Bonometti L."/>
            <person name="Westerberg I."/>
            <person name="Brannstrom I.O."/>
            <person name="Guillou S."/>
            <person name="Cros-Aarteil S."/>
            <person name="Calhoun S."/>
            <person name="Kuo A."/>
            <person name="Mondo S."/>
            <person name="Pangilinan J."/>
            <person name="Riley R."/>
            <person name="Labutti K."/>
            <person name="Andreopoulos B."/>
            <person name="Lipzen A."/>
            <person name="Chen C."/>
            <person name="Yanf M."/>
            <person name="Daum C."/>
            <person name="Ng V."/>
            <person name="Clum A."/>
            <person name="Steindorff A."/>
            <person name="Ohm R."/>
            <person name="Martin F."/>
            <person name="Silar P."/>
            <person name="Natvig D."/>
            <person name="Lalanne C."/>
            <person name="Gautier V."/>
            <person name="Ament-Velasquez S.L."/>
            <person name="Kruys A."/>
            <person name="Hutchinson M.I."/>
            <person name="Powell A.J."/>
            <person name="Barry K."/>
            <person name="Miller A.N."/>
            <person name="Grigoriev I.V."/>
            <person name="Debuchy R."/>
            <person name="Gladieux P."/>
            <person name="Thoren M.H."/>
            <person name="Johannesson H."/>
        </authorList>
    </citation>
    <scope>NUCLEOTIDE SEQUENCE</scope>
    <source>
        <strain evidence="4">CBS 168.71</strain>
    </source>
</reference>
<keyword evidence="1" id="KW-0406">Ion transport</keyword>
<keyword evidence="3" id="KW-0812">Transmembrane</keyword>
<feature type="compositionally biased region" description="Polar residues" evidence="2">
    <location>
        <begin position="328"/>
        <end position="342"/>
    </location>
</feature>
<dbReference type="GO" id="GO:0000329">
    <property type="term" value="C:fungal-type vacuole membrane"/>
    <property type="evidence" value="ECO:0007669"/>
    <property type="project" value="TreeGrafter"/>
</dbReference>
<dbReference type="RefSeq" id="XP_062664182.1">
    <property type="nucleotide sequence ID" value="XM_062807846.1"/>
</dbReference>
<comment type="caution">
    <text evidence="4">The sequence shown here is derived from an EMBL/GenBank/DDBJ whole genome shotgun (WGS) entry which is preliminary data.</text>
</comment>
<feature type="transmembrane region" description="Helical" evidence="3">
    <location>
        <begin position="217"/>
        <end position="241"/>
    </location>
</feature>